<dbReference type="RefSeq" id="WP_111362555.1">
    <property type="nucleotide sequence ID" value="NZ_VINQ01000003.1"/>
</dbReference>
<comment type="caution">
    <text evidence="6">The sequence shown here is derived from an EMBL/GenBank/DDBJ whole genome shotgun (WGS) entry which is preliminary data.</text>
</comment>
<evidence type="ECO:0000256" key="3">
    <source>
        <dbReference type="ARBA" id="ARBA00022801"/>
    </source>
</evidence>
<name>A0A5A9ZJW8_9RHOB</name>
<evidence type="ECO:0000256" key="1">
    <source>
        <dbReference type="ARBA" id="ARBA00007074"/>
    </source>
</evidence>
<dbReference type="Gene3D" id="3.90.1720.10">
    <property type="entry name" value="endopeptidase domain like (from Nostoc punctiforme)"/>
    <property type="match status" value="1"/>
</dbReference>
<gene>
    <name evidence="6" type="ORF">FLO80_05315</name>
</gene>
<organism evidence="6 7">
    <name type="scientific">Aquicoccus porphyridii</name>
    <dbReference type="NCBI Taxonomy" id="1852029"/>
    <lineage>
        <taxon>Bacteria</taxon>
        <taxon>Pseudomonadati</taxon>
        <taxon>Pseudomonadota</taxon>
        <taxon>Alphaproteobacteria</taxon>
        <taxon>Rhodobacterales</taxon>
        <taxon>Paracoccaceae</taxon>
        <taxon>Aquicoccus</taxon>
    </lineage>
</organism>
<comment type="similarity">
    <text evidence="1">Belongs to the peptidase C40 family.</text>
</comment>
<dbReference type="SUPFAM" id="SSF54001">
    <property type="entry name" value="Cysteine proteinases"/>
    <property type="match status" value="1"/>
</dbReference>
<dbReference type="InterPro" id="IPR051794">
    <property type="entry name" value="PG_Endopeptidase_C40"/>
</dbReference>
<evidence type="ECO:0000259" key="5">
    <source>
        <dbReference type="PROSITE" id="PS51935"/>
    </source>
</evidence>
<dbReference type="Gene3D" id="2.30.30.40">
    <property type="entry name" value="SH3 Domains"/>
    <property type="match status" value="1"/>
</dbReference>
<keyword evidence="4" id="KW-0788">Thiol protease</keyword>
<reference evidence="6 7" key="1">
    <citation type="submission" date="2019-07" db="EMBL/GenBank/DDBJ databases">
        <title>Aquicoccus porphyridii gen. nov., sp. nov., isolated from a small marine red alga, Porphyridium marinum.</title>
        <authorList>
            <person name="Liu L."/>
        </authorList>
    </citation>
    <scope>NUCLEOTIDE SEQUENCE [LARGE SCALE GENOMIC DNA]</scope>
    <source>
        <strain evidence="6 7">L1 8-17</strain>
    </source>
</reference>
<evidence type="ECO:0000256" key="4">
    <source>
        <dbReference type="ARBA" id="ARBA00022807"/>
    </source>
</evidence>
<evidence type="ECO:0000313" key="6">
    <source>
        <dbReference type="EMBL" id="KAA0917468.1"/>
    </source>
</evidence>
<dbReference type="EMBL" id="VINQ01000003">
    <property type="protein sequence ID" value="KAA0917468.1"/>
    <property type="molecule type" value="Genomic_DNA"/>
</dbReference>
<evidence type="ECO:0000313" key="7">
    <source>
        <dbReference type="Proteomes" id="UP000325291"/>
    </source>
</evidence>
<dbReference type="InterPro" id="IPR000064">
    <property type="entry name" value="NLP_P60_dom"/>
</dbReference>
<dbReference type="PANTHER" id="PTHR47359">
    <property type="entry name" value="PEPTIDOGLYCAN DL-ENDOPEPTIDASE CWLO"/>
    <property type="match status" value="1"/>
</dbReference>
<dbReference type="GO" id="GO:0008234">
    <property type="term" value="F:cysteine-type peptidase activity"/>
    <property type="evidence" value="ECO:0007669"/>
    <property type="project" value="UniProtKB-KW"/>
</dbReference>
<dbReference type="PROSITE" id="PS51935">
    <property type="entry name" value="NLPC_P60"/>
    <property type="match status" value="1"/>
</dbReference>
<proteinExistence type="inferred from homology"/>
<dbReference type="InterPro" id="IPR038765">
    <property type="entry name" value="Papain-like_cys_pep_sf"/>
</dbReference>
<dbReference type="GO" id="GO:0006508">
    <property type="term" value="P:proteolysis"/>
    <property type="evidence" value="ECO:0007669"/>
    <property type="project" value="UniProtKB-KW"/>
</dbReference>
<keyword evidence="7" id="KW-1185">Reference proteome</keyword>
<dbReference type="Pfam" id="PF18348">
    <property type="entry name" value="SH3_16"/>
    <property type="match status" value="1"/>
</dbReference>
<evidence type="ECO:0000256" key="2">
    <source>
        <dbReference type="ARBA" id="ARBA00022670"/>
    </source>
</evidence>
<accession>A0A5A9ZJW8</accession>
<dbReference type="InterPro" id="IPR041382">
    <property type="entry name" value="SH3_16"/>
</dbReference>
<keyword evidence="2" id="KW-0645">Protease</keyword>
<keyword evidence="3" id="KW-0378">Hydrolase</keyword>
<dbReference type="Pfam" id="PF00877">
    <property type="entry name" value="NLPC_P60"/>
    <property type="match status" value="1"/>
</dbReference>
<dbReference type="Proteomes" id="UP000325291">
    <property type="component" value="Unassembled WGS sequence"/>
</dbReference>
<dbReference type="PANTHER" id="PTHR47359:SF3">
    <property type="entry name" value="NLP_P60 DOMAIN-CONTAINING PROTEIN-RELATED"/>
    <property type="match status" value="1"/>
</dbReference>
<dbReference type="AlphaFoldDB" id="A0A5A9ZJW8"/>
<protein>
    <submittedName>
        <fullName evidence="6">NlpC/P60 family protein</fullName>
    </submittedName>
</protein>
<feature type="domain" description="NlpC/P60" evidence="5">
    <location>
        <begin position="122"/>
        <end position="246"/>
    </location>
</feature>
<sequence>MDRRQVAVPVADLLDAPEGERARQVVMGQDVEVLGDGDGWCQVRVLAGGYVGYVWSSMLEEPEEVTHRVTARSTHIYPEADFKVRETVALSHGSRFTVLREVGRFFEAPQGFVPKVHAAPLDPPERDPVAVAARFLGTPYLWGGNSGFGIDCSGLVQAACLACGIDCPGDSGMQAEALGRAIGPGEALARNDLLFWKGHVAWVVDEATLLHANVFHMAVAFEGLHEAIARIEAQGDGSVILRKRLEILE</sequence>